<protein>
    <recommendedName>
        <fullName evidence="3">rRNA-processing protein EFG1</fullName>
    </recommendedName>
    <alternativeName>
        <fullName evidence="4">rRNA-processing protein efg1</fullName>
    </alternativeName>
</protein>
<evidence type="ECO:0000313" key="10">
    <source>
        <dbReference type="EMBL" id="KAI9253968.1"/>
    </source>
</evidence>
<dbReference type="Pfam" id="PF10153">
    <property type="entry name" value="Efg1"/>
    <property type="match status" value="1"/>
</dbReference>
<dbReference type="GO" id="GO:0030688">
    <property type="term" value="C:preribosome, small subunit precursor"/>
    <property type="evidence" value="ECO:0007669"/>
    <property type="project" value="TreeGrafter"/>
</dbReference>
<dbReference type="AlphaFoldDB" id="A0AAD5PAN7"/>
<evidence type="ECO:0000256" key="5">
    <source>
        <dbReference type="ARBA" id="ARBA00022552"/>
    </source>
</evidence>
<keyword evidence="6 8" id="KW-0175">Coiled coil</keyword>
<comment type="similarity">
    <text evidence="2">Belongs to the EFG1 family.</text>
</comment>
<dbReference type="GO" id="GO:0000462">
    <property type="term" value="P:maturation of SSU-rRNA from tricistronic rRNA transcript (SSU-rRNA, 5.8S rRNA, LSU-rRNA)"/>
    <property type="evidence" value="ECO:0007669"/>
    <property type="project" value="TreeGrafter"/>
</dbReference>
<evidence type="ECO:0000256" key="7">
    <source>
        <dbReference type="ARBA" id="ARBA00023242"/>
    </source>
</evidence>
<feature type="region of interest" description="Disordered" evidence="9">
    <location>
        <begin position="197"/>
        <end position="225"/>
    </location>
</feature>
<evidence type="ECO:0000313" key="11">
    <source>
        <dbReference type="Proteomes" id="UP001209540"/>
    </source>
</evidence>
<name>A0AAD5PAN7_9FUNG</name>
<feature type="coiled-coil region" evidence="8">
    <location>
        <begin position="89"/>
        <end position="127"/>
    </location>
</feature>
<evidence type="ECO:0000256" key="9">
    <source>
        <dbReference type="SAM" id="MobiDB-lite"/>
    </source>
</evidence>
<dbReference type="PANTHER" id="PTHR33911">
    <property type="entry name" value="RRNA-PROCESSING PROTEIN EFG1"/>
    <property type="match status" value="1"/>
</dbReference>
<dbReference type="InterPro" id="IPR050786">
    <property type="entry name" value="EFG1_rRNA-proc"/>
</dbReference>
<evidence type="ECO:0000256" key="2">
    <source>
        <dbReference type="ARBA" id="ARBA00006916"/>
    </source>
</evidence>
<evidence type="ECO:0000256" key="6">
    <source>
        <dbReference type="ARBA" id="ARBA00023054"/>
    </source>
</evidence>
<proteinExistence type="inferred from homology"/>
<sequence length="225" mass="27032">MKGAKNQQQNNKDQKKSKNNNNKNDSYGKIKKRIRDLKRTIQRGAKTAKAQIESERRLRALEYELGEKYIDEQQEKFYQKYRTVKFLEFKKAQRKVKRATKAIEEAKDVDEEEKKKLQDKLDECRIDELYTTNYPKTLPYISLYEKEKSNIEKNDKLRNALREKIKQILDRDGDMSELAKEYREQYREKMVKLERIPAVRPLNDQEDQSAPEQHQTITEKDDFFA</sequence>
<keyword evidence="5" id="KW-0698">rRNA processing</keyword>
<feature type="region of interest" description="Disordered" evidence="9">
    <location>
        <begin position="1"/>
        <end position="34"/>
    </location>
</feature>
<reference evidence="10" key="2">
    <citation type="submission" date="2023-02" db="EMBL/GenBank/DDBJ databases">
        <authorList>
            <consortium name="DOE Joint Genome Institute"/>
            <person name="Mondo S.J."/>
            <person name="Chang Y."/>
            <person name="Wang Y."/>
            <person name="Ahrendt S."/>
            <person name="Andreopoulos W."/>
            <person name="Barry K."/>
            <person name="Beard J."/>
            <person name="Benny G.L."/>
            <person name="Blankenship S."/>
            <person name="Bonito G."/>
            <person name="Cuomo C."/>
            <person name="Desiro A."/>
            <person name="Gervers K.A."/>
            <person name="Hundley H."/>
            <person name="Kuo A."/>
            <person name="LaButti K."/>
            <person name="Lang B.F."/>
            <person name="Lipzen A."/>
            <person name="O'Donnell K."/>
            <person name="Pangilinan J."/>
            <person name="Reynolds N."/>
            <person name="Sandor L."/>
            <person name="Smith M.W."/>
            <person name="Tsang A."/>
            <person name="Grigoriev I.V."/>
            <person name="Stajich J.E."/>
            <person name="Spatafora J.W."/>
        </authorList>
    </citation>
    <scope>NUCLEOTIDE SEQUENCE</scope>
    <source>
        <strain evidence="10">RSA 2281</strain>
    </source>
</reference>
<reference evidence="10" key="1">
    <citation type="journal article" date="2022" name="IScience">
        <title>Evolution of zygomycete secretomes and the origins of terrestrial fungal ecologies.</title>
        <authorList>
            <person name="Chang Y."/>
            <person name="Wang Y."/>
            <person name="Mondo S."/>
            <person name="Ahrendt S."/>
            <person name="Andreopoulos W."/>
            <person name="Barry K."/>
            <person name="Beard J."/>
            <person name="Benny G.L."/>
            <person name="Blankenship S."/>
            <person name="Bonito G."/>
            <person name="Cuomo C."/>
            <person name="Desiro A."/>
            <person name="Gervers K.A."/>
            <person name="Hundley H."/>
            <person name="Kuo A."/>
            <person name="LaButti K."/>
            <person name="Lang B.F."/>
            <person name="Lipzen A."/>
            <person name="O'Donnell K."/>
            <person name="Pangilinan J."/>
            <person name="Reynolds N."/>
            <person name="Sandor L."/>
            <person name="Smith M.E."/>
            <person name="Tsang A."/>
            <person name="Grigoriev I.V."/>
            <person name="Stajich J.E."/>
            <person name="Spatafora J.W."/>
        </authorList>
    </citation>
    <scope>NUCLEOTIDE SEQUENCE</scope>
    <source>
        <strain evidence="10">RSA 2281</strain>
    </source>
</reference>
<dbReference type="Proteomes" id="UP001209540">
    <property type="component" value="Unassembled WGS sequence"/>
</dbReference>
<comment type="subcellular location">
    <subcellularLocation>
        <location evidence="1">Nucleus</location>
        <location evidence="1">Nucleolus</location>
    </subcellularLocation>
</comment>
<evidence type="ECO:0000256" key="8">
    <source>
        <dbReference type="SAM" id="Coils"/>
    </source>
</evidence>
<comment type="caution">
    <text evidence="10">The sequence shown here is derived from an EMBL/GenBank/DDBJ whole genome shotgun (WGS) entry which is preliminary data.</text>
</comment>
<keyword evidence="7" id="KW-0539">Nucleus</keyword>
<dbReference type="EMBL" id="JAIXMP010000025">
    <property type="protein sequence ID" value="KAI9253968.1"/>
    <property type="molecule type" value="Genomic_DNA"/>
</dbReference>
<dbReference type="PANTHER" id="PTHR33911:SF1">
    <property type="entry name" value="RRNA-PROCESSING PROTEIN EFG1"/>
    <property type="match status" value="1"/>
</dbReference>
<dbReference type="GO" id="GO:0005730">
    <property type="term" value="C:nucleolus"/>
    <property type="evidence" value="ECO:0007669"/>
    <property type="project" value="UniProtKB-SubCell"/>
</dbReference>
<evidence type="ECO:0000256" key="3">
    <source>
        <dbReference type="ARBA" id="ARBA00018689"/>
    </source>
</evidence>
<organism evidence="10 11">
    <name type="scientific">Phascolomyces articulosus</name>
    <dbReference type="NCBI Taxonomy" id="60185"/>
    <lineage>
        <taxon>Eukaryota</taxon>
        <taxon>Fungi</taxon>
        <taxon>Fungi incertae sedis</taxon>
        <taxon>Mucoromycota</taxon>
        <taxon>Mucoromycotina</taxon>
        <taxon>Mucoromycetes</taxon>
        <taxon>Mucorales</taxon>
        <taxon>Lichtheimiaceae</taxon>
        <taxon>Phascolomyces</taxon>
    </lineage>
</organism>
<evidence type="ECO:0000256" key="1">
    <source>
        <dbReference type="ARBA" id="ARBA00004604"/>
    </source>
</evidence>
<gene>
    <name evidence="10" type="ORF">BDA99DRAFT_519478</name>
</gene>
<dbReference type="InterPro" id="IPR019310">
    <property type="entry name" value="Efg1"/>
</dbReference>
<feature type="compositionally biased region" description="Low complexity" evidence="9">
    <location>
        <begin position="1"/>
        <end position="11"/>
    </location>
</feature>
<evidence type="ECO:0000256" key="4">
    <source>
        <dbReference type="ARBA" id="ARBA00019827"/>
    </source>
</evidence>
<accession>A0AAD5PAN7</accession>
<keyword evidence="11" id="KW-1185">Reference proteome</keyword>